<keyword evidence="5 7" id="KW-0808">Transferase</keyword>
<feature type="active site" evidence="7">
    <location>
        <position position="91"/>
    </location>
</feature>
<comment type="similarity">
    <text evidence="2 7">Belongs to the methyltransferase superfamily. L-isoaspartyl/D-aspartyl protein methyltransferase family.</text>
</comment>
<dbReference type="RefSeq" id="WP_242631269.1">
    <property type="nucleotide sequence ID" value="NZ_SJPG01000001.1"/>
</dbReference>
<evidence type="ECO:0000313" key="9">
    <source>
        <dbReference type="EMBL" id="TWT61173.1"/>
    </source>
</evidence>
<dbReference type="Gene3D" id="3.40.50.150">
    <property type="entry name" value="Vaccinia Virus protein VP39"/>
    <property type="match status" value="1"/>
</dbReference>
<dbReference type="GO" id="GO:0004719">
    <property type="term" value="F:protein-L-isoaspartate (D-aspartate) O-methyltransferase activity"/>
    <property type="evidence" value="ECO:0007669"/>
    <property type="project" value="UniProtKB-UniRule"/>
</dbReference>
<dbReference type="EMBL" id="SJPG01000001">
    <property type="protein sequence ID" value="TWT61173.1"/>
    <property type="molecule type" value="Genomic_DNA"/>
</dbReference>
<dbReference type="SUPFAM" id="SSF53335">
    <property type="entry name" value="S-adenosyl-L-methionine-dependent methyltransferases"/>
    <property type="match status" value="1"/>
</dbReference>
<keyword evidence="4 7" id="KW-0489">Methyltransferase</keyword>
<dbReference type="PANTHER" id="PTHR11579:SF0">
    <property type="entry name" value="PROTEIN-L-ISOASPARTATE(D-ASPARTATE) O-METHYLTRANSFERASE"/>
    <property type="match status" value="1"/>
</dbReference>
<dbReference type="FunFam" id="3.40.50.150:FF:000010">
    <property type="entry name" value="Protein-L-isoaspartate O-methyltransferase"/>
    <property type="match status" value="1"/>
</dbReference>
<evidence type="ECO:0000256" key="7">
    <source>
        <dbReference type="HAMAP-Rule" id="MF_00090"/>
    </source>
</evidence>
<feature type="chain" id="PRO_5022975986" description="Protein-L-isoaspartate O-methyltransferase" evidence="8">
    <location>
        <begin position="30"/>
        <end position="408"/>
    </location>
</feature>
<dbReference type="InterPro" id="IPR029063">
    <property type="entry name" value="SAM-dependent_MTases_sf"/>
</dbReference>
<dbReference type="Proteomes" id="UP000316095">
    <property type="component" value="Unassembled WGS sequence"/>
</dbReference>
<comment type="function">
    <text evidence="7">Catalyzes the methyl esterification of L-isoaspartyl residues in peptides and proteins that result from spontaneous decomposition of normal L-aspartyl and L-asparaginyl residues. It plays a role in the repair and/or degradation of damaged proteins.</text>
</comment>
<evidence type="ECO:0000313" key="10">
    <source>
        <dbReference type="Proteomes" id="UP000316095"/>
    </source>
</evidence>
<evidence type="ECO:0000256" key="1">
    <source>
        <dbReference type="ARBA" id="ARBA00004496"/>
    </source>
</evidence>
<organism evidence="9 10">
    <name type="scientific">Rubinisphaera italica</name>
    <dbReference type="NCBI Taxonomy" id="2527969"/>
    <lineage>
        <taxon>Bacteria</taxon>
        <taxon>Pseudomonadati</taxon>
        <taxon>Planctomycetota</taxon>
        <taxon>Planctomycetia</taxon>
        <taxon>Planctomycetales</taxon>
        <taxon>Planctomycetaceae</taxon>
        <taxon>Rubinisphaera</taxon>
    </lineage>
</organism>
<gene>
    <name evidence="9" type="primary">pcm_1</name>
    <name evidence="7" type="synonym">pcm</name>
    <name evidence="9" type="ORF">Pan54_19080</name>
</gene>
<evidence type="ECO:0000256" key="5">
    <source>
        <dbReference type="ARBA" id="ARBA00022679"/>
    </source>
</evidence>
<sequence length="408" mass="45811" precursor="true">MVTDFKNIRSFLSCFFIAMGLLPVISLQAADPYEAQRDYLTREYVEKEGITNKRVLEAIRQTPRHLFVPASVREQAYTDQALSIGHGQTISPPFIVAYMTEVLDPQPTDKVLEIGTGSGYQAAVLSPLVKDVYSIEIVEPLGRRAASTLQRLRYKNVHTRIGDGFQGWSEHAPFDKIIVTCSPESIPNPLIEQLREGGKMIIPLGERYQQVFYLLEKVDGKLVSQPLQPTLFVPMTGLSEEKRRVLPNPAKPELINGSFELDENGDGFMDGFHYQRRLTRMKGDAPDGDYYVEIESSTPGEIAQMLQGFAIDGREVKSLRVALDIKLDDWIPGKTFYQRPGMIIHYYDQDRRPLGSDTIGIWPVSENWKRIEHRVSVPGKAREAIVQIGLNGAVGKVALDDIVLQPGP</sequence>
<evidence type="ECO:0000256" key="4">
    <source>
        <dbReference type="ARBA" id="ARBA00022603"/>
    </source>
</evidence>
<dbReference type="GO" id="GO:0032259">
    <property type="term" value="P:methylation"/>
    <property type="evidence" value="ECO:0007669"/>
    <property type="project" value="UniProtKB-KW"/>
</dbReference>
<keyword evidence="8" id="KW-0732">Signal</keyword>
<feature type="signal peptide" evidence="8">
    <location>
        <begin position="1"/>
        <end position="29"/>
    </location>
</feature>
<dbReference type="Pfam" id="PF01135">
    <property type="entry name" value="PCMT"/>
    <property type="match status" value="1"/>
</dbReference>
<evidence type="ECO:0000256" key="2">
    <source>
        <dbReference type="ARBA" id="ARBA00005369"/>
    </source>
</evidence>
<dbReference type="NCBIfam" id="NF001453">
    <property type="entry name" value="PRK00312.1"/>
    <property type="match status" value="1"/>
</dbReference>
<dbReference type="EC" id="2.1.1.77" evidence="7"/>
<dbReference type="PROSITE" id="PS01279">
    <property type="entry name" value="PCMT"/>
    <property type="match status" value="1"/>
</dbReference>
<dbReference type="GO" id="GO:0030091">
    <property type="term" value="P:protein repair"/>
    <property type="evidence" value="ECO:0007669"/>
    <property type="project" value="UniProtKB-UniRule"/>
</dbReference>
<keyword evidence="10" id="KW-1185">Reference proteome</keyword>
<comment type="subcellular location">
    <subcellularLocation>
        <location evidence="1 7">Cytoplasm</location>
    </subcellularLocation>
</comment>
<dbReference type="CDD" id="cd02440">
    <property type="entry name" value="AdoMet_MTases"/>
    <property type="match status" value="1"/>
</dbReference>
<dbReference type="AlphaFoldDB" id="A0A5C5XFP1"/>
<dbReference type="Gene3D" id="2.60.120.260">
    <property type="entry name" value="Galactose-binding domain-like"/>
    <property type="match status" value="1"/>
</dbReference>
<accession>A0A5C5XFP1</accession>
<dbReference type="InterPro" id="IPR000682">
    <property type="entry name" value="PCMT"/>
</dbReference>
<evidence type="ECO:0000256" key="8">
    <source>
        <dbReference type="SAM" id="SignalP"/>
    </source>
</evidence>
<protein>
    <recommendedName>
        <fullName evidence="7">Protein-L-isoaspartate O-methyltransferase</fullName>
        <ecNumber evidence="7">2.1.1.77</ecNumber>
    </recommendedName>
    <alternativeName>
        <fullName evidence="7">L-isoaspartyl protein carboxyl methyltransferase</fullName>
    </alternativeName>
    <alternativeName>
        <fullName evidence="7">Protein L-isoaspartyl methyltransferase</fullName>
    </alternativeName>
    <alternativeName>
        <fullName evidence="7">Protein-beta-aspartate methyltransferase</fullName>
        <shortName evidence="7">PIMT</shortName>
    </alternativeName>
</protein>
<evidence type="ECO:0000256" key="6">
    <source>
        <dbReference type="ARBA" id="ARBA00022691"/>
    </source>
</evidence>
<keyword evidence="3 7" id="KW-0963">Cytoplasm</keyword>
<reference evidence="9 10" key="1">
    <citation type="submission" date="2019-02" db="EMBL/GenBank/DDBJ databases">
        <title>Deep-cultivation of Planctomycetes and their phenomic and genomic characterization uncovers novel biology.</title>
        <authorList>
            <person name="Wiegand S."/>
            <person name="Jogler M."/>
            <person name="Boedeker C."/>
            <person name="Pinto D."/>
            <person name="Vollmers J."/>
            <person name="Rivas-Marin E."/>
            <person name="Kohn T."/>
            <person name="Peeters S.H."/>
            <person name="Heuer A."/>
            <person name="Rast P."/>
            <person name="Oberbeckmann S."/>
            <person name="Bunk B."/>
            <person name="Jeske O."/>
            <person name="Meyerdierks A."/>
            <person name="Storesund J.E."/>
            <person name="Kallscheuer N."/>
            <person name="Luecker S."/>
            <person name="Lage O.M."/>
            <person name="Pohl T."/>
            <person name="Merkel B.J."/>
            <person name="Hornburger P."/>
            <person name="Mueller R.-W."/>
            <person name="Bruemmer F."/>
            <person name="Labrenz M."/>
            <person name="Spormann A.M."/>
            <person name="Op Den Camp H."/>
            <person name="Overmann J."/>
            <person name="Amann R."/>
            <person name="Jetten M.S.M."/>
            <person name="Mascher T."/>
            <person name="Medema M.H."/>
            <person name="Devos D.P."/>
            <person name="Kaster A.-K."/>
            <person name="Ovreas L."/>
            <person name="Rohde M."/>
            <person name="Galperin M.Y."/>
            <person name="Jogler C."/>
        </authorList>
    </citation>
    <scope>NUCLEOTIDE SEQUENCE [LARGE SCALE GENOMIC DNA]</scope>
    <source>
        <strain evidence="9 10">Pan54</strain>
    </source>
</reference>
<proteinExistence type="inferred from homology"/>
<evidence type="ECO:0000256" key="3">
    <source>
        <dbReference type="ARBA" id="ARBA00022490"/>
    </source>
</evidence>
<dbReference type="GO" id="GO:0005737">
    <property type="term" value="C:cytoplasm"/>
    <property type="evidence" value="ECO:0007669"/>
    <property type="project" value="UniProtKB-SubCell"/>
</dbReference>
<dbReference type="HAMAP" id="MF_00090">
    <property type="entry name" value="PIMT"/>
    <property type="match status" value="1"/>
</dbReference>
<comment type="caution">
    <text evidence="9">The sequence shown here is derived from an EMBL/GenBank/DDBJ whole genome shotgun (WGS) entry which is preliminary data.</text>
</comment>
<dbReference type="PANTHER" id="PTHR11579">
    <property type="entry name" value="PROTEIN-L-ISOASPARTATE O-METHYLTRANSFERASE"/>
    <property type="match status" value="1"/>
</dbReference>
<keyword evidence="6 7" id="KW-0949">S-adenosyl-L-methionine</keyword>
<dbReference type="NCBIfam" id="TIGR00080">
    <property type="entry name" value="pimt"/>
    <property type="match status" value="1"/>
</dbReference>
<comment type="catalytic activity">
    <reaction evidence="7">
        <text>[protein]-L-isoaspartate + S-adenosyl-L-methionine = [protein]-L-isoaspartate alpha-methyl ester + S-adenosyl-L-homocysteine</text>
        <dbReference type="Rhea" id="RHEA:12705"/>
        <dbReference type="Rhea" id="RHEA-COMP:12143"/>
        <dbReference type="Rhea" id="RHEA-COMP:12144"/>
        <dbReference type="ChEBI" id="CHEBI:57856"/>
        <dbReference type="ChEBI" id="CHEBI:59789"/>
        <dbReference type="ChEBI" id="CHEBI:90596"/>
        <dbReference type="ChEBI" id="CHEBI:90598"/>
        <dbReference type="EC" id="2.1.1.77"/>
    </reaction>
</comment>
<name>A0A5C5XFP1_9PLAN</name>